<protein>
    <recommendedName>
        <fullName evidence="6">ARID domain-containing protein</fullName>
    </recommendedName>
</protein>
<dbReference type="InterPro" id="IPR016024">
    <property type="entry name" value="ARM-type_fold"/>
</dbReference>
<feature type="region of interest" description="Disordered" evidence="5">
    <location>
        <begin position="859"/>
        <end position="878"/>
    </location>
</feature>
<dbReference type="Gene3D" id="1.25.10.10">
    <property type="entry name" value="Leucine-rich Repeat Variant"/>
    <property type="match status" value="1"/>
</dbReference>
<dbReference type="OrthoDB" id="338531at2759"/>
<keyword evidence="2" id="KW-0805">Transcription regulation</keyword>
<dbReference type="CDD" id="cd16100">
    <property type="entry name" value="ARID"/>
    <property type="match status" value="1"/>
</dbReference>
<dbReference type="Proteomes" id="UP000078046">
    <property type="component" value="Unassembled WGS sequence"/>
</dbReference>
<sequence length="1120" mass="129762">MNIQSNIQVDSLTIQNSTPKNLVSLRNFKYSPIFLPKNGAILERGYIEFINDLLCFHKQRGTDITRLPTINSKTINLKRLYEVIINYGGFQKVYKKRLWNSVIEDLGLDRSCLNIFTTIKILYIRFLETYERTKFLKEEVDIDNITFEGDLIQRRLKLYSRLCPYPLKNGRTLSKNLHLNQTLDKNKIHPFFELDRLLLCNLPNQTDFAFNLCILLSSDAKNYLNLSRGPQLIKYLLLHVGIYSNDESKFYSKIFQNFESYKKIWLKYVKYSAMIDFVFPNTEQTRVCYDFMAPFNDPKDEYLIIKRISNVTSILYNFSHEPSNCRVLIKNPSFIKFILLCCEIELLEIKTVAVDVLANVSKYLEYDRYDEELHVILHLNHRLLFSNDRHHITRACEVICGLTYNASNLEWLYDVVKECIMNRMFALLHVQDIEIVTCALEVLYRLSKNGVKFVSIWKDVPKLVKFLVNFLTIKGISYGAKALVGTQVIEQVPQKKIIRNPLQPRQRNVTVSQIKNVDKIPVIHHHSKIQRNSVTPQFQVNRNYSNVNYKAIQPINSIIHHKPNVTIGDINSPVLTKIVNKTNDFRPHYATVSSRPVIAPIHIPSKDNGSDVSKISNRLPNIANFDKSISIKWISENYKFEKVLQDREFSLLFIYNQYKDYCKSQTCNLLDFGEFKIVFDSVFTGIEWKIKREKNELITFNLINTPHIKNAHMNGLDTNHNDSIDIKVESLVNKNLSTKLQNNCINLKRKLSSPSMNDASNSLSFNYKKQANASNMNYYVAVSTESNFTNGNREPGSVMPLFGSVVNKVSSVELHQNENIKKILSSNVNNAQNSNGHSANNLLNGHDENPLVFRQNDTIESGNSESRNEKNPPSHPERKSEYVCQWKNCLTGFDIKKVYLEHVYDHWRSIEHFPLPCLWNDCVDRFTRSTFSLLNHLKVVHGNQLNTESTKLIPSTVYPMDAALRAIRRYANSSQYSFSIIVEKEGHVTKHWRLTSALIIENCCSHSPLFRQCLKRYEQILLKLVYHQLEASITISKCLSLISIDVELENVITRLLPYVQDLLSLKYNIILHQDAIDFATVSGKFLNLQNNKNLKLNNLLQNNESLVLLKIEGPIILYYV</sequence>
<dbReference type="InterPro" id="IPR001606">
    <property type="entry name" value="ARID_dom"/>
</dbReference>
<accession>A0A177B516</accession>
<dbReference type="PANTHER" id="PTHR22970">
    <property type="entry name" value="AT-RICH INTERACTIVE DOMAIN-CONTAINING PROTEIN 2"/>
    <property type="match status" value="1"/>
</dbReference>
<dbReference type="GO" id="GO:0003677">
    <property type="term" value="F:DNA binding"/>
    <property type="evidence" value="ECO:0007669"/>
    <property type="project" value="InterPro"/>
</dbReference>
<keyword evidence="1" id="KW-0156">Chromatin regulator</keyword>
<organism evidence="7 8">
    <name type="scientific">Intoshia linei</name>
    <dbReference type="NCBI Taxonomy" id="1819745"/>
    <lineage>
        <taxon>Eukaryota</taxon>
        <taxon>Metazoa</taxon>
        <taxon>Spiralia</taxon>
        <taxon>Lophotrochozoa</taxon>
        <taxon>Mesozoa</taxon>
        <taxon>Orthonectida</taxon>
        <taxon>Rhopaluridae</taxon>
        <taxon>Intoshia</taxon>
    </lineage>
</organism>
<feature type="region of interest" description="Disordered" evidence="5">
    <location>
        <begin position="828"/>
        <end position="849"/>
    </location>
</feature>
<dbReference type="Gene3D" id="1.10.150.60">
    <property type="entry name" value="ARID DNA-binding domain"/>
    <property type="match status" value="1"/>
</dbReference>
<evidence type="ECO:0000256" key="4">
    <source>
        <dbReference type="ARBA" id="ARBA00023242"/>
    </source>
</evidence>
<evidence type="ECO:0000259" key="6">
    <source>
        <dbReference type="PROSITE" id="PS51011"/>
    </source>
</evidence>
<dbReference type="SUPFAM" id="SSF46774">
    <property type="entry name" value="ARID-like"/>
    <property type="match status" value="1"/>
</dbReference>
<gene>
    <name evidence="7" type="ORF">A3Q56_03450</name>
</gene>
<proteinExistence type="predicted"/>
<evidence type="ECO:0000256" key="1">
    <source>
        <dbReference type="ARBA" id="ARBA00022853"/>
    </source>
</evidence>
<dbReference type="SUPFAM" id="SSF48371">
    <property type="entry name" value="ARM repeat"/>
    <property type="match status" value="1"/>
</dbReference>
<dbReference type="SMART" id="SM00355">
    <property type="entry name" value="ZnF_C2H2"/>
    <property type="match status" value="2"/>
</dbReference>
<keyword evidence="4" id="KW-0539">Nucleus</keyword>
<evidence type="ECO:0000256" key="5">
    <source>
        <dbReference type="SAM" id="MobiDB-lite"/>
    </source>
</evidence>
<dbReference type="InterPro" id="IPR036431">
    <property type="entry name" value="ARID_dom_sf"/>
</dbReference>
<comment type="caution">
    <text evidence="7">The sequence shown here is derived from an EMBL/GenBank/DDBJ whole genome shotgun (WGS) entry which is preliminary data.</text>
</comment>
<dbReference type="EMBL" id="LWCA01000384">
    <property type="protein sequence ID" value="OAF68802.1"/>
    <property type="molecule type" value="Genomic_DNA"/>
</dbReference>
<dbReference type="Pfam" id="PF01388">
    <property type="entry name" value="ARID"/>
    <property type="match status" value="1"/>
</dbReference>
<dbReference type="SMART" id="SM01014">
    <property type="entry name" value="ARID"/>
    <property type="match status" value="1"/>
</dbReference>
<name>A0A177B516_9BILA</name>
<dbReference type="AlphaFoldDB" id="A0A177B516"/>
<evidence type="ECO:0000313" key="8">
    <source>
        <dbReference type="Proteomes" id="UP000078046"/>
    </source>
</evidence>
<evidence type="ECO:0000256" key="2">
    <source>
        <dbReference type="ARBA" id="ARBA00023015"/>
    </source>
</evidence>
<dbReference type="GO" id="GO:0006325">
    <property type="term" value="P:chromatin organization"/>
    <property type="evidence" value="ECO:0007669"/>
    <property type="project" value="UniProtKB-KW"/>
</dbReference>
<evidence type="ECO:0000313" key="7">
    <source>
        <dbReference type="EMBL" id="OAF68802.1"/>
    </source>
</evidence>
<keyword evidence="3" id="KW-0804">Transcription</keyword>
<feature type="compositionally biased region" description="Polar residues" evidence="5">
    <location>
        <begin position="828"/>
        <end position="843"/>
    </location>
</feature>
<feature type="compositionally biased region" description="Basic and acidic residues" evidence="5">
    <location>
        <begin position="866"/>
        <end position="878"/>
    </location>
</feature>
<dbReference type="InterPro" id="IPR011989">
    <property type="entry name" value="ARM-like"/>
</dbReference>
<dbReference type="InterPro" id="IPR013087">
    <property type="entry name" value="Znf_C2H2_type"/>
</dbReference>
<feature type="domain" description="ARID" evidence="6">
    <location>
        <begin position="43"/>
        <end position="135"/>
    </location>
</feature>
<dbReference type="PANTHER" id="PTHR22970:SF14">
    <property type="entry name" value="AT-RICH INTERACTIVE DOMAIN-CONTAINING PROTEIN 2"/>
    <property type="match status" value="1"/>
</dbReference>
<dbReference type="PROSITE" id="PS51011">
    <property type="entry name" value="ARID"/>
    <property type="match status" value="1"/>
</dbReference>
<keyword evidence="8" id="KW-1185">Reference proteome</keyword>
<dbReference type="InterPro" id="IPR052406">
    <property type="entry name" value="Chromatin_Remodeling_Comp"/>
</dbReference>
<dbReference type="SMART" id="SM00501">
    <property type="entry name" value="BRIGHT"/>
    <property type="match status" value="1"/>
</dbReference>
<evidence type="ECO:0000256" key="3">
    <source>
        <dbReference type="ARBA" id="ARBA00023163"/>
    </source>
</evidence>
<reference evidence="7 8" key="1">
    <citation type="submission" date="2016-04" db="EMBL/GenBank/DDBJ databases">
        <title>The genome of Intoshia linei affirms orthonectids as highly simplified spiralians.</title>
        <authorList>
            <person name="Mikhailov K.V."/>
            <person name="Slusarev G.S."/>
            <person name="Nikitin M.A."/>
            <person name="Logacheva M.D."/>
            <person name="Penin A."/>
            <person name="Aleoshin V."/>
            <person name="Panchin Y.V."/>
        </authorList>
    </citation>
    <scope>NUCLEOTIDE SEQUENCE [LARGE SCALE GENOMIC DNA]</scope>
    <source>
        <strain evidence="7">Intl2013</strain>
        <tissue evidence="7">Whole animal</tissue>
    </source>
</reference>